<dbReference type="AlphaFoldDB" id="D4ZH42"/>
<gene>
    <name evidence="1" type="ordered locus">SVI_1020</name>
</gene>
<evidence type="ECO:0000313" key="2">
    <source>
        <dbReference type="Proteomes" id="UP000002350"/>
    </source>
</evidence>
<dbReference type="STRING" id="637905.SVI_1020"/>
<reference evidence="2" key="1">
    <citation type="journal article" date="2010" name="Mol. Biosyst.">
        <title>Complete genome sequence and comparative analysis of Shewanella violacea, a psychrophilic and piezophilic bacterium from deep sea floor sediments.</title>
        <authorList>
            <person name="Aono E."/>
            <person name="Baba T."/>
            <person name="Ara T."/>
            <person name="Nishi T."/>
            <person name="Nakamichi T."/>
            <person name="Inamoto E."/>
            <person name="Toyonaga H."/>
            <person name="Hasegawa M."/>
            <person name="Takai Y."/>
            <person name="Okumura Y."/>
            <person name="Baba M."/>
            <person name="Tomita M."/>
            <person name="Kato C."/>
            <person name="Oshima T."/>
            <person name="Nakasone K."/>
            <person name="Mori H."/>
        </authorList>
    </citation>
    <scope>NUCLEOTIDE SEQUENCE [LARGE SCALE GENOMIC DNA]</scope>
    <source>
        <strain evidence="2">JCM 10179 / CIP 106290 / LMG 19151 / DSS12</strain>
    </source>
</reference>
<protein>
    <submittedName>
        <fullName evidence="1">SapC-related protein</fullName>
    </submittedName>
</protein>
<evidence type="ECO:0000313" key="1">
    <source>
        <dbReference type="EMBL" id="BAJ00991.1"/>
    </source>
</evidence>
<dbReference type="Proteomes" id="UP000002350">
    <property type="component" value="Chromosome"/>
</dbReference>
<dbReference type="Pfam" id="PF07277">
    <property type="entry name" value="SapC"/>
    <property type="match status" value="1"/>
</dbReference>
<proteinExistence type="predicted"/>
<dbReference type="RefSeq" id="WP_013050302.1">
    <property type="nucleotide sequence ID" value="NC_014012.1"/>
</dbReference>
<dbReference type="HOGENOM" id="CLU_074824_0_0_6"/>
<organism evidence="1 2">
    <name type="scientific">Shewanella violacea (strain JCM 10179 / CIP 106290 / LMG 19151 / DSS12)</name>
    <dbReference type="NCBI Taxonomy" id="637905"/>
    <lineage>
        <taxon>Bacteria</taxon>
        <taxon>Pseudomonadati</taxon>
        <taxon>Pseudomonadota</taxon>
        <taxon>Gammaproteobacteria</taxon>
        <taxon>Alteromonadales</taxon>
        <taxon>Shewanellaceae</taxon>
        <taxon>Shewanella</taxon>
    </lineage>
</organism>
<dbReference type="InterPro" id="IPR010836">
    <property type="entry name" value="SapC"/>
</dbReference>
<sequence>MTQITPLNNEQHANLKIMNSTDFRRYKEQHLIPLIAHDFIPMASEFSVVFVKNEETGQFTAVAMMGIKPGLNLYCQDDKWEPSVMPSSFLKSPLSLHIQDENSDDCFVGIDLDSPLVTTENGQALFNSEGEQTDYLKARTEHLLDVTQKYEQTQKITQHLASKRLLTHKKLNINLGKDEKYAIDGLYIIDEKALNALSQDDFNDLRDKGLLPLIYAHLSSMHQIGRLAKKQIQFDTK</sequence>
<dbReference type="KEGG" id="svo:SVI_1020"/>
<dbReference type="OrthoDB" id="9806524at2"/>
<accession>D4ZH42</accession>
<dbReference type="eggNOG" id="COG1262">
    <property type="taxonomic scope" value="Bacteria"/>
</dbReference>
<name>D4ZH42_SHEVD</name>
<keyword evidence="2" id="KW-1185">Reference proteome</keyword>
<dbReference type="EMBL" id="AP011177">
    <property type="protein sequence ID" value="BAJ00991.1"/>
    <property type="molecule type" value="Genomic_DNA"/>
</dbReference>